<evidence type="ECO:0000313" key="4">
    <source>
        <dbReference type="Proteomes" id="UP001210231"/>
    </source>
</evidence>
<keyword evidence="1" id="KW-0812">Transmembrane</keyword>
<feature type="transmembrane region" description="Helical" evidence="1">
    <location>
        <begin position="7"/>
        <end position="28"/>
    </location>
</feature>
<dbReference type="GO" id="GO:0004519">
    <property type="term" value="F:endonuclease activity"/>
    <property type="evidence" value="ECO:0007669"/>
    <property type="project" value="UniProtKB-KW"/>
</dbReference>
<dbReference type="InterPro" id="IPR005135">
    <property type="entry name" value="Endo/exonuclease/phosphatase"/>
</dbReference>
<keyword evidence="1" id="KW-0472">Membrane</keyword>
<feature type="transmembrane region" description="Helical" evidence="1">
    <location>
        <begin position="34"/>
        <end position="56"/>
    </location>
</feature>
<dbReference type="SUPFAM" id="SSF56219">
    <property type="entry name" value="DNase I-like"/>
    <property type="match status" value="1"/>
</dbReference>
<dbReference type="Pfam" id="PF03372">
    <property type="entry name" value="Exo_endo_phos"/>
    <property type="match status" value="1"/>
</dbReference>
<organism evidence="3 4">
    <name type="scientific">Polluticaenibacter yanchengensis</name>
    <dbReference type="NCBI Taxonomy" id="3014562"/>
    <lineage>
        <taxon>Bacteria</taxon>
        <taxon>Pseudomonadati</taxon>
        <taxon>Bacteroidota</taxon>
        <taxon>Chitinophagia</taxon>
        <taxon>Chitinophagales</taxon>
        <taxon>Chitinophagaceae</taxon>
        <taxon>Polluticaenibacter</taxon>
    </lineage>
</organism>
<keyword evidence="4" id="KW-1185">Reference proteome</keyword>
<protein>
    <submittedName>
        <fullName evidence="3">Endonuclease/exonuclease/phosphatase family protein</fullName>
    </submittedName>
</protein>
<dbReference type="PANTHER" id="PTHR14859:SF1">
    <property type="entry name" value="PGAP2-INTERACTING PROTEIN"/>
    <property type="match status" value="1"/>
</dbReference>
<comment type="caution">
    <text evidence="3">The sequence shown here is derived from an EMBL/GenBank/DDBJ whole genome shotgun (WGS) entry which is preliminary data.</text>
</comment>
<proteinExistence type="predicted"/>
<reference evidence="3 4" key="1">
    <citation type="submission" date="2022-12" db="EMBL/GenBank/DDBJ databases">
        <title>Chitinophagaceae gen. sp. nov., a new member of the family Chitinophagaceae, isolated from soil in a chemical factory.</title>
        <authorList>
            <person name="Ke Z."/>
        </authorList>
    </citation>
    <scope>NUCLEOTIDE SEQUENCE [LARGE SCALE GENOMIC DNA]</scope>
    <source>
        <strain evidence="3 4">LY-5</strain>
    </source>
</reference>
<feature type="domain" description="Endonuclease/exonuclease/phosphatase" evidence="2">
    <location>
        <begin position="105"/>
        <end position="364"/>
    </location>
</feature>
<dbReference type="InterPro" id="IPR036691">
    <property type="entry name" value="Endo/exonu/phosph_ase_sf"/>
</dbReference>
<keyword evidence="3" id="KW-0378">Hydrolase</keyword>
<keyword evidence="3" id="KW-0255">Endonuclease</keyword>
<dbReference type="InterPro" id="IPR051916">
    <property type="entry name" value="GPI-anchor_lipid_remodeler"/>
</dbReference>
<feature type="transmembrane region" description="Helical" evidence="1">
    <location>
        <begin position="68"/>
        <end position="87"/>
    </location>
</feature>
<keyword evidence="3" id="KW-0540">Nuclease</keyword>
<keyword evidence="1" id="KW-1133">Transmembrane helix</keyword>
<dbReference type="PANTHER" id="PTHR14859">
    <property type="entry name" value="CALCOFLUOR WHITE HYPERSENSITIVE PROTEIN PRECURSOR"/>
    <property type="match status" value="1"/>
</dbReference>
<accession>A0ABT4ULD1</accession>
<dbReference type="Proteomes" id="UP001210231">
    <property type="component" value="Unassembled WGS sequence"/>
</dbReference>
<dbReference type="EMBL" id="JAQGEF010000014">
    <property type="protein sequence ID" value="MDA3615593.1"/>
    <property type="molecule type" value="Genomic_DNA"/>
</dbReference>
<evidence type="ECO:0000313" key="3">
    <source>
        <dbReference type="EMBL" id="MDA3615593.1"/>
    </source>
</evidence>
<dbReference type="Gene3D" id="3.60.10.10">
    <property type="entry name" value="Endonuclease/exonuclease/phosphatase"/>
    <property type="match status" value="1"/>
</dbReference>
<dbReference type="RefSeq" id="WP_407031920.1">
    <property type="nucleotide sequence ID" value="NZ_JAQGEF010000014.1"/>
</dbReference>
<gene>
    <name evidence="3" type="ORF">O3P16_12300</name>
</gene>
<evidence type="ECO:0000256" key="1">
    <source>
        <dbReference type="SAM" id="Phobius"/>
    </source>
</evidence>
<name>A0ABT4ULD1_9BACT</name>
<sequence>MKKTGLILYYTLTILAMLVYLPALLVYIVGPADWWLMGLIGIGFPFIYAGIFIWLIVSFGIGKKKSAYILLIALLAGIPIFKNVFGFKKTEKFNVAKTGITLRLLQWNCNGFAGVDPGFPTLIQQRKEAVDFIKKYDPDIITLQEFGDGIIGKLPSTLRLLTDSLGYKYYAFRPFYYYHFTYGYCWTGNAILSKLPLADTGYIAYPGKKVPEGIAWATAIKGSDSIKIVTTHLSSLFLNYKVTSEGYEPHVIEDSAIINQPDIFKKFKHFQPYHQVQANFLISHLEKNETNHPTILTADLNNVPSSYVYNRIKRNYTDALLVNQFGFGGTYKHRLPNFRIDYCFTSPELYILQSQLFSLGLSDHRAMLIDIRF</sequence>
<evidence type="ECO:0000259" key="2">
    <source>
        <dbReference type="Pfam" id="PF03372"/>
    </source>
</evidence>